<feature type="compositionally biased region" description="Low complexity" evidence="6">
    <location>
        <begin position="184"/>
        <end position="195"/>
    </location>
</feature>
<dbReference type="Pfam" id="PF03351">
    <property type="entry name" value="DOMON"/>
    <property type="match status" value="2"/>
</dbReference>
<dbReference type="SUPFAM" id="SSF63380">
    <property type="entry name" value="Riboflavin synthase domain-like"/>
    <property type="match status" value="1"/>
</dbReference>
<dbReference type="Gene3D" id="3.40.50.80">
    <property type="entry name" value="Nucleotide-binding domain of ferredoxin-NADP reductase (FNR) module"/>
    <property type="match status" value="1"/>
</dbReference>
<dbReference type="EMBL" id="MDYQ01000107">
    <property type="protein sequence ID" value="PRP82273.1"/>
    <property type="molecule type" value="Genomic_DNA"/>
</dbReference>
<dbReference type="Pfam" id="PF08030">
    <property type="entry name" value="NAD_binding_6"/>
    <property type="match status" value="1"/>
</dbReference>
<dbReference type="InterPro" id="IPR013121">
    <property type="entry name" value="Fe_red_NAD-bd_6"/>
</dbReference>
<feature type="region of interest" description="Disordered" evidence="6">
    <location>
        <begin position="174"/>
        <end position="195"/>
    </location>
</feature>
<accession>A0A2P6NE83</accession>
<feature type="transmembrane region" description="Helical" evidence="7">
    <location>
        <begin position="1208"/>
        <end position="1230"/>
    </location>
</feature>
<keyword evidence="3 7" id="KW-1133">Transmembrane helix</keyword>
<comment type="caution">
    <text evidence="10">The sequence shown here is derived from an EMBL/GenBank/DDBJ whole genome shotgun (WGS) entry which is preliminary data.</text>
</comment>
<proteinExistence type="predicted"/>
<evidence type="ECO:0000256" key="6">
    <source>
        <dbReference type="SAM" id="MobiDB-lite"/>
    </source>
</evidence>
<dbReference type="Pfam" id="PF01794">
    <property type="entry name" value="Ferric_reduct"/>
    <property type="match status" value="1"/>
</dbReference>
<protein>
    <submittedName>
        <fullName evidence="10">Amine oxidase</fullName>
    </submittedName>
</protein>
<evidence type="ECO:0000256" key="5">
    <source>
        <dbReference type="ARBA" id="ARBA00023136"/>
    </source>
</evidence>
<evidence type="ECO:0000256" key="4">
    <source>
        <dbReference type="ARBA" id="ARBA00023002"/>
    </source>
</evidence>
<dbReference type="InterPro" id="IPR002937">
    <property type="entry name" value="Amino_oxidase"/>
</dbReference>
<dbReference type="Pfam" id="PF08022">
    <property type="entry name" value="FAD_binding_8"/>
    <property type="match status" value="1"/>
</dbReference>
<evidence type="ECO:0000259" key="9">
    <source>
        <dbReference type="PROSITE" id="PS51384"/>
    </source>
</evidence>
<dbReference type="InterPro" id="IPR013130">
    <property type="entry name" value="Fe3_Rdtase_TM_dom"/>
</dbReference>
<reference evidence="10 11" key="1">
    <citation type="journal article" date="2018" name="Genome Biol. Evol.">
        <title>Multiple Roots of Fruiting Body Formation in Amoebozoa.</title>
        <authorList>
            <person name="Hillmann F."/>
            <person name="Forbes G."/>
            <person name="Novohradska S."/>
            <person name="Ferling I."/>
            <person name="Riege K."/>
            <person name="Groth M."/>
            <person name="Westermann M."/>
            <person name="Marz M."/>
            <person name="Spaller T."/>
            <person name="Winckler T."/>
            <person name="Schaap P."/>
            <person name="Glockner G."/>
        </authorList>
    </citation>
    <scope>NUCLEOTIDE SEQUENCE [LARGE SCALE GENOMIC DNA]</scope>
    <source>
        <strain evidence="10 11">Jena</strain>
    </source>
</reference>
<dbReference type="InterPro" id="IPR017938">
    <property type="entry name" value="Riboflavin_synthase-like_b-brl"/>
</dbReference>
<dbReference type="PANTHER" id="PTHR11972">
    <property type="entry name" value="NADPH OXIDASE"/>
    <property type="match status" value="1"/>
</dbReference>
<gene>
    <name evidence="10" type="ORF">PROFUN_06285</name>
</gene>
<dbReference type="Gene3D" id="3.50.50.60">
    <property type="entry name" value="FAD/NAD(P)-binding domain"/>
    <property type="match status" value="1"/>
</dbReference>
<dbReference type="PANTHER" id="PTHR11972:SF69">
    <property type="entry name" value="FERRIC REDUCTION OXIDASE 6-RELATED"/>
    <property type="match status" value="1"/>
</dbReference>
<feature type="transmembrane region" description="Helical" evidence="7">
    <location>
        <begin position="1182"/>
        <end position="1202"/>
    </location>
</feature>
<dbReference type="OrthoDB" id="167398at2759"/>
<feature type="domain" description="DOMON" evidence="8">
    <location>
        <begin position="573"/>
        <end position="700"/>
    </location>
</feature>
<evidence type="ECO:0000313" key="10">
    <source>
        <dbReference type="EMBL" id="PRP82273.1"/>
    </source>
</evidence>
<keyword evidence="2 7" id="KW-0812">Transmembrane</keyword>
<feature type="transmembrane region" description="Helical" evidence="7">
    <location>
        <begin position="1115"/>
        <end position="1135"/>
    </location>
</feature>
<evidence type="ECO:0000256" key="2">
    <source>
        <dbReference type="ARBA" id="ARBA00022692"/>
    </source>
</evidence>
<dbReference type="Gene3D" id="1.10.405.40">
    <property type="match status" value="1"/>
</dbReference>
<evidence type="ECO:0000256" key="7">
    <source>
        <dbReference type="SAM" id="Phobius"/>
    </source>
</evidence>
<feature type="region of interest" description="Disordered" evidence="6">
    <location>
        <begin position="2085"/>
        <end position="2105"/>
    </location>
</feature>
<evidence type="ECO:0000256" key="3">
    <source>
        <dbReference type="ARBA" id="ARBA00022989"/>
    </source>
</evidence>
<name>A0A2P6NE83_9EUKA</name>
<dbReference type="PROSITE" id="PS51384">
    <property type="entry name" value="FAD_FR"/>
    <property type="match status" value="1"/>
</dbReference>
<evidence type="ECO:0000256" key="1">
    <source>
        <dbReference type="ARBA" id="ARBA00004141"/>
    </source>
</evidence>
<keyword evidence="4" id="KW-0560">Oxidoreductase</keyword>
<feature type="compositionally biased region" description="Acidic residues" evidence="6">
    <location>
        <begin position="2085"/>
        <end position="2095"/>
    </location>
</feature>
<feature type="transmembrane region" description="Helical" evidence="7">
    <location>
        <begin position="965"/>
        <end position="982"/>
    </location>
</feature>
<feature type="transmembrane region" description="Helical" evidence="7">
    <location>
        <begin position="1077"/>
        <end position="1103"/>
    </location>
</feature>
<evidence type="ECO:0000259" key="8">
    <source>
        <dbReference type="PROSITE" id="PS50836"/>
    </source>
</evidence>
<feature type="region of interest" description="Disordered" evidence="6">
    <location>
        <begin position="742"/>
        <end position="797"/>
    </location>
</feature>
<feature type="compositionally biased region" description="Pro residues" evidence="6">
    <location>
        <begin position="753"/>
        <end position="768"/>
    </location>
</feature>
<comment type="subcellular location">
    <subcellularLocation>
        <location evidence="1">Membrane</location>
        <topology evidence="1">Multi-pass membrane protein</topology>
    </subcellularLocation>
</comment>
<dbReference type="SFLD" id="SFLDS00052">
    <property type="entry name" value="Ferric_Reductase_Domain"/>
    <property type="match status" value="1"/>
</dbReference>
<feature type="transmembrane region" description="Helical" evidence="7">
    <location>
        <begin position="1155"/>
        <end position="1175"/>
    </location>
</feature>
<dbReference type="SUPFAM" id="SSF51905">
    <property type="entry name" value="FAD/NAD(P)-binding domain"/>
    <property type="match status" value="1"/>
</dbReference>
<dbReference type="PROSITE" id="PS50836">
    <property type="entry name" value="DOMON"/>
    <property type="match status" value="2"/>
</dbReference>
<keyword evidence="5 7" id="KW-0472">Membrane</keyword>
<dbReference type="CDD" id="cd06186">
    <property type="entry name" value="NOX_Duox_like_FAD_NADP"/>
    <property type="match status" value="1"/>
</dbReference>
<evidence type="ECO:0000313" key="11">
    <source>
        <dbReference type="Proteomes" id="UP000241769"/>
    </source>
</evidence>
<dbReference type="CDD" id="cd09631">
    <property type="entry name" value="DOMON_DOH"/>
    <property type="match status" value="2"/>
</dbReference>
<keyword evidence="11" id="KW-1185">Reference proteome</keyword>
<feature type="transmembrane region" description="Helical" evidence="7">
    <location>
        <begin position="1323"/>
        <end position="1342"/>
    </location>
</feature>
<dbReference type="Proteomes" id="UP000241769">
    <property type="component" value="Unassembled WGS sequence"/>
</dbReference>
<dbReference type="InParanoid" id="A0A2P6NE83"/>
<dbReference type="STRING" id="1890364.A0A2P6NE83"/>
<sequence length="2105" mass="238325">MSRLSSTVTTTAPLVVPTQSVIVSGVQPVLVQQPIVQRVVQQPIMVQQPVMMQPTVVQQPIMVQQPVVQRVVQQPILQQQPIIHQSVIQPIVQQQPIVQRVVSHQAPVMVQQPVVQRVVQQPIIVQQPVTIKQQPAVVTRTYTNSAILPARLIAVQQPVVWKKLWQRKFGDIEPSVESPKPTRASAVAEGSSVSASDSPEERVLLDFELEESTLAERYHWMHQYLVTTDPFYKRHVEFRDSGEETWVWVGTRDNILRADRTNVLRGQVWVRTTQETALNNLTLRVIMFYGPPDPTKKLEKRMLRRYIPAGKTWRIPFVVQLKAMNAPDTMEDCQFGKYGKCYLRASLDSKIPILAPKVFVFPMKVRRPLSLDPDQLMTPEKKTVGQRKWLWMNQFNITFELHLNHNTFQPGSAIPIKFFVLNEARQQVADMRQWTLGLYLTLTDPTTHTVTNSLVEEHYFESQLSTETFKKYELNGFHIPLVCPNGDFMSHYLRMQLRGHPASMQAVSRNKELNGLHFPSCARHKVTGCPSDFPAAQFSSASRDDRFGSGRMIILMCILSSVAGDGSFVSYGDYFWFDWNTTDGKHLDVTMYGRTNGWISFGLNKYATMMWMDLYTGWVDDTTGQVYLYDRLNSSSWSTGYPIPAMDTYLGGTSDVTILSGSQENGITKISFRRPLITNDDAYDYQIHNDTKLYVLYAFGAEDGNVPENSTSEIIYRQHQGYAKGQSTQAEWIMQPSIRTEVSNATQTTLPSSYPPSSYPPSSQPPSSYPTTDSSTSQSLTATTNSPEQTSIPGRFSTGGFTLEWNMNDTFVNFTMSALTDGWIGVGFNDVNVMSKGDMIVGWVDSHGRGHLHDQYSPNEDMPQNDSEYGGVNDVVLYEATRIDGLLKIRFGRKLVTGDAKDHDIIDKNLYILWAYGGTFSEDSTKRGTPWYGLHSERGGNSINLMTKDDVIIIPTETPRRFDPGQVLVVSFCSILILWFFYRCILFLSPIRIDEGENELICMEDVEKSKEKTLPSKTYKPIPHGSNIYHVINGYRRTRIFRTQVTVEQFFIFFVFLLINFASLWTVPLSQWSGETLGTLIAANLFIVIIPVTRNSLLVLLTGISFERSVNFHRWVGRTIFILVVFHFGLILRSWSNNGIDINYELFNTNDPSNLYGFIAFVTIIFITLTSLPFIRRRLWEAFYISHFSFVLVLIFSCLHNPKVTPYVITASALYLIDRFFRFLWGSFVTETTQFNRRGKGGVVRVSFKKSFFMEKVSSQRVGQYVFVNFPAINPMTWHPFSISSGTHEDEIEINVRELGGFTKRLGEKDGPYGNIDTHLYRYPALVLIVGGIGITPALGILRDIYRKTTKSGEDKVVRHCLESIYLVWTVQTTEQYHWFKEDLDEISEIAIHPNLPQLVRRVHRMTMSRHTSGRPDFGALMEEMMEKHEKVAKGVFACGPDAMTRDVWQEVARRNKRGQSFFVHAETFKFNGELRHLASSAQNLSNCATTWCYSNHRHHGCMRRLPSKVFPLSSALCAICAPKQKIRRQHTQKIEMTQAITMNGPDFPFPYDEFLSHTAGLGQIPSSVHGTEVAIVGGGPAGIVAALELLKMGLRPIVYEADRLGGRMRSERFPGLPEDVVAEMGAMRFPPASTAFWHYANKVQLKTHTFPNPLGEGAPSTVVNVNGRVHHVNTLQDLPPIYQKVAKAWDAALDRVQHQEMQKALAERDVKTIKTIWNKIVAERDNQGFIAFLCEMTGFKSFKTRELFGQVGFGTGGWDTSFPDSILEILRITYTAADCDHRGIIGGSDQLCLKLWEHEPENVTHWEKGTSLASLHENRTPLPAVTAMHRTADGHIAITDVTGTTKTFSTAIFTAHKCLLLHKIDCDPQLFSNDMWTSIERTHYLASAKLFVPVDRAFWRDKDPVTGHDMMSMTLSDRMTRGTYLVESPSNPDGPAAICLSYTWTDDAVKWRSLTPHERLKVALNVLKNIYPNTDIASHIIGEPISISWEDEPNFLGAFKANLPGHYRYQRRLFNHFYQADMEVHHRGLFIAGDDVSWTAGWAEGAVQTGLNAVWGVMNHLGGATHAENPGPGDLFEEMQPVALEEEEPEEADGDDRCNPCGST</sequence>
<organism evidence="10 11">
    <name type="scientific">Planoprotostelium fungivorum</name>
    <dbReference type="NCBI Taxonomy" id="1890364"/>
    <lineage>
        <taxon>Eukaryota</taxon>
        <taxon>Amoebozoa</taxon>
        <taxon>Evosea</taxon>
        <taxon>Variosea</taxon>
        <taxon>Cavosteliida</taxon>
        <taxon>Cavosteliaceae</taxon>
        <taxon>Planoprotostelium</taxon>
    </lineage>
</organism>
<feature type="transmembrane region" description="Helical" evidence="7">
    <location>
        <begin position="1045"/>
        <end position="1065"/>
    </location>
</feature>
<dbReference type="SUPFAM" id="SSF54373">
    <property type="entry name" value="FAD-linked reductases, C-terminal domain"/>
    <property type="match status" value="1"/>
</dbReference>
<dbReference type="GO" id="GO:0016175">
    <property type="term" value="F:superoxide-generating NAD(P)H oxidase activity"/>
    <property type="evidence" value="ECO:0007669"/>
    <property type="project" value="TreeGrafter"/>
</dbReference>
<dbReference type="InterPro" id="IPR039261">
    <property type="entry name" value="FNR_nucleotide-bd"/>
</dbReference>
<dbReference type="SMART" id="SM00664">
    <property type="entry name" value="DoH"/>
    <property type="match status" value="2"/>
</dbReference>
<dbReference type="InterPro" id="IPR045266">
    <property type="entry name" value="DOH_DOMON"/>
</dbReference>
<dbReference type="GO" id="GO:0005886">
    <property type="term" value="C:plasma membrane"/>
    <property type="evidence" value="ECO:0007669"/>
    <property type="project" value="TreeGrafter"/>
</dbReference>
<dbReference type="InterPro" id="IPR005018">
    <property type="entry name" value="DOMON_domain"/>
</dbReference>
<dbReference type="InterPro" id="IPR013112">
    <property type="entry name" value="FAD-bd_8"/>
</dbReference>
<feature type="domain" description="DOMON" evidence="8">
    <location>
        <begin position="799"/>
        <end position="917"/>
    </location>
</feature>
<feature type="domain" description="FAD-binding FR-type" evidence="9">
    <location>
        <begin position="1222"/>
        <end position="1340"/>
    </location>
</feature>
<dbReference type="SUPFAM" id="SSF52343">
    <property type="entry name" value="Ferredoxin reductase-like, C-terminal NADP-linked domain"/>
    <property type="match status" value="1"/>
</dbReference>
<dbReference type="InterPro" id="IPR036188">
    <property type="entry name" value="FAD/NAD-bd_sf"/>
</dbReference>
<dbReference type="Pfam" id="PF01593">
    <property type="entry name" value="Amino_oxidase"/>
    <property type="match status" value="1"/>
</dbReference>
<dbReference type="InterPro" id="IPR050369">
    <property type="entry name" value="RBOH/FRE"/>
</dbReference>
<dbReference type="SFLD" id="SFLDG01168">
    <property type="entry name" value="Ferric_reductase_subgroup_(FRE"/>
    <property type="match status" value="1"/>
</dbReference>
<dbReference type="Gene3D" id="3.90.660.10">
    <property type="match status" value="1"/>
</dbReference>
<dbReference type="InterPro" id="IPR017927">
    <property type="entry name" value="FAD-bd_FR_type"/>
</dbReference>
<feature type="compositionally biased region" description="Polar residues" evidence="6">
    <location>
        <begin position="780"/>
        <end position="792"/>
    </location>
</feature>
<feature type="compositionally biased region" description="Low complexity" evidence="6">
    <location>
        <begin position="769"/>
        <end position="779"/>
    </location>
</feature>